<reference evidence="2 3" key="1">
    <citation type="journal article" date="2019" name="Environ. Microbiol.">
        <title>At the nexus of three kingdoms: the genome of the mycorrhizal fungus Gigaspora margarita provides insights into plant, endobacterial and fungal interactions.</title>
        <authorList>
            <person name="Venice F."/>
            <person name="Ghignone S."/>
            <person name="Salvioli di Fossalunga A."/>
            <person name="Amselem J."/>
            <person name="Novero M."/>
            <person name="Xianan X."/>
            <person name="Sedzielewska Toro K."/>
            <person name="Morin E."/>
            <person name="Lipzen A."/>
            <person name="Grigoriev I.V."/>
            <person name="Henrissat B."/>
            <person name="Martin F.M."/>
            <person name="Bonfante P."/>
        </authorList>
    </citation>
    <scope>NUCLEOTIDE SEQUENCE [LARGE SCALE GENOMIC DNA]</scope>
    <source>
        <strain evidence="2 3">BEG34</strain>
    </source>
</reference>
<feature type="transmembrane region" description="Helical" evidence="1">
    <location>
        <begin position="24"/>
        <end position="42"/>
    </location>
</feature>
<keyword evidence="3" id="KW-1185">Reference proteome</keyword>
<organism evidence="2 3">
    <name type="scientific">Gigaspora margarita</name>
    <dbReference type="NCBI Taxonomy" id="4874"/>
    <lineage>
        <taxon>Eukaryota</taxon>
        <taxon>Fungi</taxon>
        <taxon>Fungi incertae sedis</taxon>
        <taxon>Mucoromycota</taxon>
        <taxon>Glomeromycotina</taxon>
        <taxon>Glomeromycetes</taxon>
        <taxon>Diversisporales</taxon>
        <taxon>Gigasporaceae</taxon>
        <taxon>Gigaspora</taxon>
    </lineage>
</organism>
<sequence length="157" mass="18413">MILLCLTFIFLIITLPFWLLKSPFFLIFSPFGCFVWLIYHLYNKQYTTQKMLTELANFPRRTQEIIHEWANIVRTKYAITEDEEDVLYMGDPLLIIEWDKNGLQQRGIQKTAIINGKSKNKLTYGQRGVPTLGRMYSVVAERKGAFKVTEIHNVFSL</sequence>
<proteinExistence type="predicted"/>
<dbReference type="Proteomes" id="UP000439903">
    <property type="component" value="Unassembled WGS sequence"/>
</dbReference>
<evidence type="ECO:0000256" key="1">
    <source>
        <dbReference type="SAM" id="Phobius"/>
    </source>
</evidence>
<comment type="caution">
    <text evidence="2">The sequence shown here is derived from an EMBL/GenBank/DDBJ whole genome shotgun (WGS) entry which is preliminary data.</text>
</comment>
<accession>A0A8H3XGU6</accession>
<dbReference type="EMBL" id="WTPW01001016">
    <property type="protein sequence ID" value="KAF0462067.1"/>
    <property type="molecule type" value="Genomic_DNA"/>
</dbReference>
<name>A0A8H3XGU6_GIGMA</name>
<dbReference type="OrthoDB" id="2305053at2759"/>
<keyword evidence="1" id="KW-0812">Transmembrane</keyword>
<keyword evidence="1" id="KW-1133">Transmembrane helix</keyword>
<protein>
    <submittedName>
        <fullName evidence="2">Uncharacterized protein</fullName>
    </submittedName>
</protein>
<dbReference type="AlphaFoldDB" id="A0A8H3XGU6"/>
<keyword evidence="1" id="KW-0472">Membrane</keyword>
<evidence type="ECO:0000313" key="3">
    <source>
        <dbReference type="Proteomes" id="UP000439903"/>
    </source>
</evidence>
<gene>
    <name evidence="2" type="ORF">F8M41_000319</name>
</gene>
<evidence type="ECO:0000313" key="2">
    <source>
        <dbReference type="EMBL" id="KAF0462067.1"/>
    </source>
</evidence>